<proteinExistence type="predicted"/>
<name>A0A1Y2LQ86_EPING</name>
<sequence>MGNAAVLSWQHFGRHSHPLDQFKGSIRRRPNQDLASFFPCLASTTASGFWRLSWYLEAYPKRYFNSPSVAAGDYHYTVFLIFVSAAPNTLDAEHCYTGHFPGS</sequence>
<evidence type="ECO:0000313" key="1">
    <source>
        <dbReference type="EMBL" id="OSS46071.1"/>
    </source>
</evidence>
<organism evidence="1 2">
    <name type="scientific">Epicoccum nigrum</name>
    <name type="common">Soil fungus</name>
    <name type="synonym">Epicoccum purpurascens</name>
    <dbReference type="NCBI Taxonomy" id="105696"/>
    <lineage>
        <taxon>Eukaryota</taxon>
        <taxon>Fungi</taxon>
        <taxon>Dikarya</taxon>
        <taxon>Ascomycota</taxon>
        <taxon>Pezizomycotina</taxon>
        <taxon>Dothideomycetes</taxon>
        <taxon>Pleosporomycetidae</taxon>
        <taxon>Pleosporales</taxon>
        <taxon>Pleosporineae</taxon>
        <taxon>Didymellaceae</taxon>
        <taxon>Epicoccum</taxon>
    </lineage>
</organism>
<gene>
    <name evidence="1" type="ORF">B5807_08186</name>
</gene>
<accession>A0A1Y2LQ86</accession>
<evidence type="ECO:0000313" key="2">
    <source>
        <dbReference type="Proteomes" id="UP000193240"/>
    </source>
</evidence>
<dbReference type="AlphaFoldDB" id="A0A1Y2LQ86"/>
<dbReference type="InParanoid" id="A0A1Y2LQ86"/>
<protein>
    <submittedName>
        <fullName evidence="1">Uncharacterized protein</fullName>
    </submittedName>
</protein>
<dbReference type="EMBL" id="KZ107852">
    <property type="protein sequence ID" value="OSS46071.1"/>
    <property type="molecule type" value="Genomic_DNA"/>
</dbReference>
<keyword evidence="2" id="KW-1185">Reference proteome</keyword>
<dbReference type="Proteomes" id="UP000193240">
    <property type="component" value="Unassembled WGS sequence"/>
</dbReference>
<reference evidence="1 2" key="1">
    <citation type="journal article" date="2017" name="Genome Announc.">
        <title>Genome sequence of the saprophytic ascomycete Epicoccum nigrum ICMP 19927 strain isolated from New Zealand.</title>
        <authorList>
            <person name="Fokin M."/>
            <person name="Fleetwood D."/>
            <person name="Weir B.S."/>
            <person name="Villas-Boas S.G."/>
        </authorList>
    </citation>
    <scope>NUCLEOTIDE SEQUENCE [LARGE SCALE GENOMIC DNA]</scope>
    <source>
        <strain evidence="1 2">ICMP 19927</strain>
    </source>
</reference>